<dbReference type="WBParaSite" id="sdigi.contig97.g4240.t1">
    <property type="protein sequence ID" value="sdigi.contig97.g4240.t1"/>
    <property type="gene ID" value="sdigi.contig97.g4240"/>
</dbReference>
<dbReference type="AlphaFoldDB" id="A0A915Q8C3"/>
<accession>A0A915Q8C3</accession>
<protein>
    <submittedName>
        <fullName evidence="3">Uncharacterized protein</fullName>
    </submittedName>
</protein>
<evidence type="ECO:0000313" key="3">
    <source>
        <dbReference type="WBParaSite" id="sdigi.contig97.g4240.t1"/>
    </source>
</evidence>
<proteinExistence type="predicted"/>
<evidence type="ECO:0000256" key="1">
    <source>
        <dbReference type="SAM" id="MobiDB-lite"/>
    </source>
</evidence>
<dbReference type="Proteomes" id="UP000887581">
    <property type="component" value="Unplaced"/>
</dbReference>
<sequence>MQINYTLCRLTTRNFAQRLYEAANNLTYALRLILLEPEVIPSVLVLEAKEQPVLRQGNSNIEGVPNNHDSDKNNNNEDDDDLLVVMETMVMMCDDDDDDAVMGIGGGGNLRAMA</sequence>
<evidence type="ECO:0000313" key="2">
    <source>
        <dbReference type="Proteomes" id="UP000887581"/>
    </source>
</evidence>
<name>A0A915Q8C3_9BILA</name>
<feature type="region of interest" description="Disordered" evidence="1">
    <location>
        <begin position="55"/>
        <end position="80"/>
    </location>
</feature>
<keyword evidence="2" id="KW-1185">Reference proteome</keyword>
<reference evidence="3" key="1">
    <citation type="submission" date="2022-11" db="UniProtKB">
        <authorList>
            <consortium name="WormBaseParasite"/>
        </authorList>
    </citation>
    <scope>IDENTIFICATION</scope>
</reference>
<organism evidence="2 3">
    <name type="scientific">Setaria digitata</name>
    <dbReference type="NCBI Taxonomy" id="48799"/>
    <lineage>
        <taxon>Eukaryota</taxon>
        <taxon>Metazoa</taxon>
        <taxon>Ecdysozoa</taxon>
        <taxon>Nematoda</taxon>
        <taxon>Chromadorea</taxon>
        <taxon>Rhabditida</taxon>
        <taxon>Spirurina</taxon>
        <taxon>Spiruromorpha</taxon>
        <taxon>Filarioidea</taxon>
        <taxon>Setariidae</taxon>
        <taxon>Setaria</taxon>
    </lineage>
</organism>